<feature type="transmembrane region" description="Helical" evidence="1">
    <location>
        <begin position="150"/>
        <end position="168"/>
    </location>
</feature>
<feature type="transmembrane region" description="Helical" evidence="1">
    <location>
        <begin position="108"/>
        <end position="130"/>
    </location>
</feature>
<evidence type="ECO:0008006" key="4">
    <source>
        <dbReference type="Google" id="ProtNLM"/>
    </source>
</evidence>
<feature type="transmembrane region" description="Helical" evidence="1">
    <location>
        <begin position="60"/>
        <end position="79"/>
    </location>
</feature>
<evidence type="ECO:0000313" key="2">
    <source>
        <dbReference type="EMBL" id="MDO4842694.1"/>
    </source>
</evidence>
<proteinExistence type="predicted"/>
<dbReference type="Proteomes" id="UP001168575">
    <property type="component" value="Unassembled WGS sequence"/>
</dbReference>
<feature type="transmembrane region" description="Helical" evidence="1">
    <location>
        <begin position="12"/>
        <end position="29"/>
    </location>
</feature>
<feature type="transmembrane region" description="Helical" evidence="1">
    <location>
        <begin position="197"/>
        <end position="213"/>
    </location>
</feature>
<evidence type="ECO:0000256" key="1">
    <source>
        <dbReference type="SAM" id="Phobius"/>
    </source>
</evidence>
<evidence type="ECO:0000313" key="3">
    <source>
        <dbReference type="Proteomes" id="UP001168575"/>
    </source>
</evidence>
<dbReference type="AlphaFoldDB" id="A0AA43RJ09"/>
<feature type="transmembrane region" description="Helical" evidence="1">
    <location>
        <begin position="330"/>
        <end position="351"/>
    </location>
</feature>
<dbReference type="EMBL" id="JAUMVS010000267">
    <property type="protein sequence ID" value="MDO4842694.1"/>
    <property type="molecule type" value="Genomic_DNA"/>
</dbReference>
<feature type="transmembrane region" description="Helical" evidence="1">
    <location>
        <begin position="299"/>
        <end position="318"/>
    </location>
</feature>
<keyword evidence="1" id="KW-0812">Transmembrane</keyword>
<organism evidence="2 3">
    <name type="scientific">Phoenicibacter congonensis</name>
    <dbReference type="NCBI Taxonomy" id="1944646"/>
    <lineage>
        <taxon>Bacteria</taxon>
        <taxon>Bacillati</taxon>
        <taxon>Actinomycetota</taxon>
        <taxon>Coriobacteriia</taxon>
        <taxon>Eggerthellales</taxon>
        <taxon>Eggerthellaceae</taxon>
        <taxon>Phoenicibacter</taxon>
    </lineage>
</organism>
<name>A0AA43RJ09_9ACTN</name>
<gene>
    <name evidence="2" type="ORF">Q3982_08480</name>
</gene>
<feature type="transmembrane region" description="Helical" evidence="1">
    <location>
        <begin position="225"/>
        <end position="245"/>
    </location>
</feature>
<keyword evidence="3" id="KW-1185">Reference proteome</keyword>
<comment type="caution">
    <text evidence="2">The sequence shown here is derived from an EMBL/GenBank/DDBJ whole genome shotgun (WGS) entry which is preliminary data.</text>
</comment>
<feature type="transmembrane region" description="Helical" evidence="1">
    <location>
        <begin position="175"/>
        <end position="191"/>
    </location>
</feature>
<accession>A0AA43RJ09</accession>
<feature type="non-terminal residue" evidence="2">
    <location>
        <position position="363"/>
    </location>
</feature>
<sequence length="363" mass="40690">MNKWLDNICAGLFYLGLAAEILLVIWDKSSWTDPYMGQICRMTFLLFAVCCACSVRKSTMAEDIVFAIGVLIGALSWRFGGRNDLLRIVIFLRAAGTVSVPRAMKVTFVSSVLGCLGLVGLAFAGIQGHLYQTYDYGHGVETRWDLGLGHPNSLHCMAAMLLIFGLYLFEKRMKLYLYVLLGVGNVLLYGLTRSNTAFAISMLALMLSLLLHYGKKLAAGNAVYFLGELFLFGGLLFSVFCGIYRPSGHWLLEKLDHVLTGRISSLWTTTFHEGTLSTWKWFGQRLNVCYFDLGWLRVVYWYGVIPALVIIGLTFALLEHARKTRDKAAFMLLLCFGLYTVFEAHLVSAYIGRNYALFIAALY</sequence>
<reference evidence="2" key="1">
    <citation type="submission" date="2023-07" db="EMBL/GenBank/DDBJ databases">
        <title>Between Cages and Wild: Unraveling the Impact of Captivity on Animal Microbiomes and Antimicrobial Resistance.</title>
        <authorList>
            <person name="Schmartz G.P."/>
            <person name="Rehner J."/>
            <person name="Schuff M.J."/>
            <person name="Becker S.L."/>
            <person name="Kravczyk M."/>
            <person name="Gurevich A."/>
            <person name="Francke R."/>
            <person name="Mueller R."/>
            <person name="Keller V."/>
            <person name="Keller A."/>
        </authorList>
    </citation>
    <scope>NUCLEOTIDE SEQUENCE</scope>
    <source>
        <strain evidence="2">S12M_St_49</strain>
    </source>
</reference>
<protein>
    <recommendedName>
        <fullName evidence="4">Polysaccharide polymerase</fullName>
    </recommendedName>
</protein>
<keyword evidence="1" id="KW-0472">Membrane</keyword>
<keyword evidence="1" id="KW-1133">Transmembrane helix</keyword>